<evidence type="ECO:0008006" key="4">
    <source>
        <dbReference type="Google" id="ProtNLM"/>
    </source>
</evidence>
<keyword evidence="3" id="KW-1185">Reference proteome</keyword>
<evidence type="ECO:0000313" key="2">
    <source>
        <dbReference type="EMBL" id="RUO31320.1"/>
    </source>
</evidence>
<reference evidence="2 3" key="1">
    <citation type="journal article" date="2011" name="Front. Microbiol.">
        <title>Genomic signatures of strain selection and enhancement in Bacillus atrophaeus var. globigii, a historical biowarfare simulant.</title>
        <authorList>
            <person name="Gibbons H.S."/>
            <person name="Broomall S.M."/>
            <person name="McNew L.A."/>
            <person name="Daligault H."/>
            <person name="Chapman C."/>
            <person name="Bruce D."/>
            <person name="Karavis M."/>
            <person name="Krepps M."/>
            <person name="McGregor P.A."/>
            <person name="Hong C."/>
            <person name="Park K.H."/>
            <person name="Akmal A."/>
            <person name="Feldman A."/>
            <person name="Lin J.S."/>
            <person name="Chang W.E."/>
            <person name="Higgs B.W."/>
            <person name="Demirev P."/>
            <person name="Lindquist J."/>
            <person name="Liem A."/>
            <person name="Fochler E."/>
            <person name="Read T.D."/>
            <person name="Tapia R."/>
            <person name="Johnson S."/>
            <person name="Bishop-Lilly K.A."/>
            <person name="Detter C."/>
            <person name="Han C."/>
            <person name="Sozhamannan S."/>
            <person name="Rosenzweig C.N."/>
            <person name="Skowronski E.W."/>
        </authorList>
    </citation>
    <scope>NUCLEOTIDE SEQUENCE [LARGE SCALE GENOMIC DNA]</scope>
    <source>
        <strain evidence="2 3">GYP-17</strain>
    </source>
</reference>
<feature type="chain" id="PRO_5019417964" description="Adhesin domain-containing protein" evidence="1">
    <location>
        <begin position="26"/>
        <end position="209"/>
    </location>
</feature>
<dbReference type="RefSeq" id="WP_126777139.1">
    <property type="nucleotide sequence ID" value="NZ_PIPM01000008.1"/>
</dbReference>
<protein>
    <recommendedName>
        <fullName evidence="4">Adhesin domain-containing protein</fullName>
    </recommendedName>
</protein>
<accession>A0A432WES0</accession>
<keyword evidence="1" id="KW-0732">Signal</keyword>
<evidence type="ECO:0000313" key="3">
    <source>
        <dbReference type="Proteomes" id="UP000288405"/>
    </source>
</evidence>
<evidence type="ECO:0000256" key="1">
    <source>
        <dbReference type="SAM" id="SignalP"/>
    </source>
</evidence>
<dbReference type="Proteomes" id="UP000288405">
    <property type="component" value="Unassembled WGS sequence"/>
</dbReference>
<dbReference type="Gene3D" id="2.160.20.120">
    <property type="match status" value="1"/>
</dbReference>
<sequence>MRALKLLILASFAVVSMLAATVVHANTKSVEHTIPMAGITHVQVHNAVGSVYITQGEGEEATLRVEFEGKRSGMLRRTKDVSDMDVTIQTRGDRVRISFQENNVEATFYLSLPAHGHLEVDMGVGMLDARVGATRVDVNMGVGDVTVRAPRESAGQIAVNAGVGAASIQGALEHQSTRAIVTERASGRGEGEYSIHADVGVGDVKVILE</sequence>
<dbReference type="AlphaFoldDB" id="A0A432WES0"/>
<name>A0A432WES0_9GAMM</name>
<comment type="caution">
    <text evidence="2">The sequence shown here is derived from an EMBL/GenBank/DDBJ whole genome shotgun (WGS) entry which is preliminary data.</text>
</comment>
<dbReference type="EMBL" id="PIPM01000008">
    <property type="protein sequence ID" value="RUO31320.1"/>
    <property type="molecule type" value="Genomic_DNA"/>
</dbReference>
<proteinExistence type="predicted"/>
<feature type="signal peptide" evidence="1">
    <location>
        <begin position="1"/>
        <end position="25"/>
    </location>
</feature>
<dbReference type="OrthoDB" id="6399022at2"/>
<gene>
    <name evidence="2" type="ORF">CWE11_08205</name>
</gene>
<organism evidence="2 3">
    <name type="scientific">Aliidiomarina sanyensis</name>
    <dbReference type="NCBI Taxonomy" id="1249555"/>
    <lineage>
        <taxon>Bacteria</taxon>
        <taxon>Pseudomonadati</taxon>
        <taxon>Pseudomonadota</taxon>
        <taxon>Gammaproteobacteria</taxon>
        <taxon>Alteromonadales</taxon>
        <taxon>Idiomarinaceae</taxon>
        <taxon>Aliidiomarina</taxon>
    </lineage>
</organism>